<protein>
    <recommendedName>
        <fullName evidence="1">PilZ domain-containing protein</fullName>
    </recommendedName>
</protein>
<dbReference type="Proteomes" id="UP000236497">
    <property type="component" value="Unassembled WGS sequence"/>
</dbReference>
<dbReference type="EMBL" id="CVTD020000017">
    <property type="protein sequence ID" value="CRZ34881.1"/>
    <property type="molecule type" value="Genomic_DNA"/>
</dbReference>
<dbReference type="SUPFAM" id="SSF141371">
    <property type="entry name" value="PilZ domain-like"/>
    <property type="match status" value="1"/>
</dbReference>
<dbReference type="Pfam" id="PF07238">
    <property type="entry name" value="PilZ"/>
    <property type="match status" value="1"/>
</dbReference>
<accession>A0A0H5SJB5</accession>
<feature type="domain" description="PilZ" evidence="1">
    <location>
        <begin position="98"/>
        <end position="191"/>
    </location>
</feature>
<reference evidence="2" key="1">
    <citation type="submission" date="2015-06" db="EMBL/GenBank/DDBJ databases">
        <authorList>
            <person name="Wibberg Daniel"/>
        </authorList>
    </citation>
    <scope>NUCLEOTIDE SEQUENCE [LARGE SCALE GENOMIC DNA]</scope>
    <source>
        <strain evidence="2">T3/55T</strain>
    </source>
</reference>
<keyword evidence="3" id="KW-1185">Reference proteome</keyword>
<name>A0A0H5SJB5_HERHM</name>
<evidence type="ECO:0000259" key="1">
    <source>
        <dbReference type="Pfam" id="PF07238"/>
    </source>
</evidence>
<organism evidence="2 3">
    <name type="scientific">Herbinix hemicellulosilytica</name>
    <dbReference type="NCBI Taxonomy" id="1564487"/>
    <lineage>
        <taxon>Bacteria</taxon>
        <taxon>Bacillati</taxon>
        <taxon>Bacillota</taxon>
        <taxon>Clostridia</taxon>
        <taxon>Lachnospirales</taxon>
        <taxon>Lachnospiraceae</taxon>
        <taxon>Herbinix</taxon>
    </lineage>
</organism>
<evidence type="ECO:0000313" key="2">
    <source>
        <dbReference type="EMBL" id="CRZ34881.1"/>
    </source>
</evidence>
<sequence length="223" mass="25807">MRIEEIPLGANIEIEVRFCGRSMSFNSEVVSLHNDSIFINPITVNERTIGFNDKCRINLIVKTDGKVFLWENVDVKLIRFDGNIYHKITMQGDGKPYNRREAYRMYIGEDMPIYINTASGPYLINVLVKDISETGVGFITKEDLDIDRMIRLKVKDFNNIIPLTGVIVRKEYLSHLDSYLYGCKFNEKSDKLGKFIARKQGELLRKRLNTYSSPIVLKKSKKK</sequence>
<dbReference type="InterPro" id="IPR009875">
    <property type="entry name" value="PilZ_domain"/>
</dbReference>
<evidence type="ECO:0000313" key="3">
    <source>
        <dbReference type="Proteomes" id="UP000236497"/>
    </source>
</evidence>
<proteinExistence type="predicted"/>
<dbReference type="OrthoDB" id="2003409at2"/>
<dbReference type="GO" id="GO:0035438">
    <property type="term" value="F:cyclic-di-GMP binding"/>
    <property type="evidence" value="ECO:0007669"/>
    <property type="project" value="InterPro"/>
</dbReference>
<dbReference type="AlphaFoldDB" id="A0A0H5SJB5"/>
<gene>
    <name evidence="2" type="ORF">HHT355_1681</name>
</gene>
<dbReference type="RefSeq" id="WP_103202987.1">
    <property type="nucleotide sequence ID" value="NZ_CVTD020000017.1"/>
</dbReference>